<evidence type="ECO:0000313" key="10">
    <source>
        <dbReference type="EMBL" id="QUH22451.1"/>
    </source>
</evidence>
<dbReference type="OrthoDB" id="372118at2157"/>
<evidence type="ECO:0000256" key="2">
    <source>
        <dbReference type="ARBA" id="ARBA00008711"/>
    </source>
</evidence>
<comment type="catalytic activity">
    <reaction evidence="8">
        <text>a 6-O-methyl-2'-deoxyguanosine in DNA + L-cysteinyl-[protein] = S-methyl-L-cysteinyl-[protein] + a 2'-deoxyguanosine in DNA</text>
        <dbReference type="Rhea" id="RHEA:24000"/>
        <dbReference type="Rhea" id="RHEA-COMP:10131"/>
        <dbReference type="Rhea" id="RHEA-COMP:10132"/>
        <dbReference type="Rhea" id="RHEA-COMP:11367"/>
        <dbReference type="Rhea" id="RHEA-COMP:11368"/>
        <dbReference type="ChEBI" id="CHEBI:29950"/>
        <dbReference type="ChEBI" id="CHEBI:82612"/>
        <dbReference type="ChEBI" id="CHEBI:85445"/>
        <dbReference type="ChEBI" id="CHEBI:85448"/>
        <dbReference type="EC" id="2.1.1.63"/>
    </reaction>
</comment>
<protein>
    <recommendedName>
        <fullName evidence="3">methylated-DNA--[protein]-cysteine S-methyltransferase</fullName>
        <ecNumber evidence="3">2.1.1.63</ecNumber>
    </recommendedName>
</protein>
<dbReference type="GO" id="GO:0003908">
    <property type="term" value="F:methylated-DNA-[protein]-cysteine S-methyltransferase activity"/>
    <property type="evidence" value="ECO:0007669"/>
    <property type="project" value="UniProtKB-EC"/>
</dbReference>
<keyword evidence="6" id="KW-0227">DNA damage</keyword>
<dbReference type="KEGG" id="meme:HYG87_01065"/>
<dbReference type="NCBIfam" id="TIGR00589">
    <property type="entry name" value="ogt"/>
    <property type="match status" value="1"/>
</dbReference>
<evidence type="ECO:0000256" key="1">
    <source>
        <dbReference type="ARBA" id="ARBA00001286"/>
    </source>
</evidence>
<evidence type="ECO:0000313" key="11">
    <source>
        <dbReference type="Proteomes" id="UP000681041"/>
    </source>
</evidence>
<dbReference type="EC" id="2.1.1.63" evidence="3"/>
<dbReference type="InterPro" id="IPR036217">
    <property type="entry name" value="MethylDNA_cys_MeTrfase_DNAb"/>
</dbReference>
<dbReference type="Proteomes" id="UP000681041">
    <property type="component" value="Chromosome"/>
</dbReference>
<dbReference type="GO" id="GO:0032259">
    <property type="term" value="P:methylation"/>
    <property type="evidence" value="ECO:0007669"/>
    <property type="project" value="UniProtKB-KW"/>
</dbReference>
<dbReference type="FunFam" id="1.10.10.10:FF:000214">
    <property type="entry name" value="Methylated-DNA--protein-cysteine methyltransferase"/>
    <property type="match status" value="1"/>
</dbReference>
<keyword evidence="4" id="KW-0489">Methyltransferase</keyword>
<dbReference type="GeneID" id="64819311"/>
<organism evidence="10 11">
    <name type="scientific">Methanobacterium alkalithermotolerans</name>
    <dbReference type="NCBI Taxonomy" id="2731220"/>
    <lineage>
        <taxon>Archaea</taxon>
        <taxon>Methanobacteriati</taxon>
        <taxon>Methanobacteriota</taxon>
        <taxon>Methanomada group</taxon>
        <taxon>Methanobacteria</taxon>
        <taxon>Methanobacteriales</taxon>
        <taxon>Methanobacteriaceae</taxon>
        <taxon>Methanobacterium</taxon>
    </lineage>
</organism>
<dbReference type="AlphaFoldDB" id="A0A8T8KAK6"/>
<comment type="catalytic activity">
    <reaction evidence="1">
        <text>a 4-O-methyl-thymidine in DNA + L-cysteinyl-[protein] = a thymidine in DNA + S-methyl-L-cysteinyl-[protein]</text>
        <dbReference type="Rhea" id="RHEA:53428"/>
        <dbReference type="Rhea" id="RHEA-COMP:10131"/>
        <dbReference type="Rhea" id="RHEA-COMP:10132"/>
        <dbReference type="Rhea" id="RHEA-COMP:13555"/>
        <dbReference type="Rhea" id="RHEA-COMP:13556"/>
        <dbReference type="ChEBI" id="CHEBI:29950"/>
        <dbReference type="ChEBI" id="CHEBI:82612"/>
        <dbReference type="ChEBI" id="CHEBI:137386"/>
        <dbReference type="ChEBI" id="CHEBI:137387"/>
        <dbReference type="EC" id="2.1.1.63"/>
    </reaction>
</comment>
<evidence type="ECO:0000259" key="9">
    <source>
        <dbReference type="Pfam" id="PF01035"/>
    </source>
</evidence>
<dbReference type="GO" id="GO:0006281">
    <property type="term" value="P:DNA repair"/>
    <property type="evidence" value="ECO:0007669"/>
    <property type="project" value="UniProtKB-KW"/>
</dbReference>
<dbReference type="CDD" id="cd06445">
    <property type="entry name" value="ATase"/>
    <property type="match status" value="1"/>
</dbReference>
<keyword evidence="5" id="KW-0808">Transferase</keyword>
<dbReference type="InterPro" id="IPR036388">
    <property type="entry name" value="WH-like_DNA-bd_sf"/>
</dbReference>
<keyword evidence="11" id="KW-1185">Reference proteome</keyword>
<dbReference type="EMBL" id="CP058560">
    <property type="protein sequence ID" value="QUH22451.1"/>
    <property type="molecule type" value="Genomic_DNA"/>
</dbReference>
<evidence type="ECO:0000256" key="4">
    <source>
        <dbReference type="ARBA" id="ARBA00022603"/>
    </source>
</evidence>
<proteinExistence type="inferred from homology"/>
<dbReference type="Gene3D" id="1.10.10.10">
    <property type="entry name" value="Winged helix-like DNA-binding domain superfamily/Winged helix DNA-binding domain"/>
    <property type="match status" value="1"/>
</dbReference>
<dbReference type="SUPFAM" id="SSF46767">
    <property type="entry name" value="Methylated DNA-protein cysteine methyltransferase, C-terminal domain"/>
    <property type="match status" value="1"/>
</dbReference>
<evidence type="ECO:0000256" key="3">
    <source>
        <dbReference type="ARBA" id="ARBA00011918"/>
    </source>
</evidence>
<name>A0A8T8KAK6_9EURY</name>
<dbReference type="PANTHER" id="PTHR10815">
    <property type="entry name" value="METHYLATED-DNA--PROTEIN-CYSTEINE METHYLTRANSFERASE"/>
    <property type="match status" value="1"/>
</dbReference>
<sequence length="187" mass="21140">MENIKLKLIKSTPFGPVAIIWSLKKYEPLINLIILSHPQESAGIRVSKLYRDIKRGSCPEIDEVSSKIKSFLRGEDILFSLDRVDLESCTPFQRSVLEAEYNIPRGRITSYKTLASYLGKDKGARAIGNALARNPFPVIIPCHRAIRFDGYLGGFQGGEDMKRALLEAEGLIFDHNGRVICKDFYYE</sequence>
<evidence type="ECO:0000256" key="6">
    <source>
        <dbReference type="ARBA" id="ARBA00022763"/>
    </source>
</evidence>
<dbReference type="InterPro" id="IPR014048">
    <property type="entry name" value="MethylDNA_cys_MeTrfase_DNA-bd"/>
</dbReference>
<dbReference type="PANTHER" id="PTHR10815:SF13">
    <property type="entry name" value="METHYLATED-DNA--PROTEIN-CYSTEINE METHYLTRANSFERASE"/>
    <property type="match status" value="1"/>
</dbReference>
<evidence type="ECO:0000256" key="7">
    <source>
        <dbReference type="ARBA" id="ARBA00023204"/>
    </source>
</evidence>
<feature type="domain" description="Methylated-DNA-[protein]-cysteine S-methyltransferase DNA binding" evidence="9">
    <location>
        <begin position="91"/>
        <end position="170"/>
    </location>
</feature>
<keyword evidence="7" id="KW-0234">DNA repair</keyword>
<evidence type="ECO:0000256" key="5">
    <source>
        <dbReference type="ARBA" id="ARBA00022679"/>
    </source>
</evidence>
<dbReference type="RefSeq" id="WP_211533396.1">
    <property type="nucleotide sequence ID" value="NZ_CP058560.1"/>
</dbReference>
<comment type="similarity">
    <text evidence="2">Belongs to the MGMT family.</text>
</comment>
<gene>
    <name evidence="10" type="ORF">HYG87_01065</name>
</gene>
<reference evidence="10" key="1">
    <citation type="submission" date="2020-07" db="EMBL/GenBank/DDBJ databases">
        <title>Methanobacterium. sp. MethCan genome.</title>
        <authorList>
            <person name="Postec A."/>
            <person name="Quemeneur M."/>
        </authorList>
    </citation>
    <scope>NUCLEOTIDE SEQUENCE</scope>
    <source>
        <strain evidence="10">MethCAN</strain>
    </source>
</reference>
<dbReference type="Pfam" id="PF01035">
    <property type="entry name" value="DNA_binding_1"/>
    <property type="match status" value="1"/>
</dbReference>
<evidence type="ECO:0000256" key="8">
    <source>
        <dbReference type="ARBA" id="ARBA00049348"/>
    </source>
</evidence>
<accession>A0A8T8KAK6</accession>